<comment type="similarity">
    <text evidence="2">Belongs to the histone-like protein H-NS family.</text>
</comment>
<dbReference type="RefSeq" id="WP_279860572.1">
    <property type="nucleotide sequence ID" value="NZ_JAODZU010000025.1"/>
</dbReference>
<dbReference type="SUPFAM" id="SSF81273">
    <property type="entry name" value="H-NS histone-like proteins"/>
    <property type="match status" value="1"/>
</dbReference>
<dbReference type="GO" id="GO:0009295">
    <property type="term" value="C:nucleoid"/>
    <property type="evidence" value="ECO:0007669"/>
    <property type="project" value="UniProtKB-SubCell"/>
</dbReference>
<evidence type="ECO:0000256" key="5">
    <source>
        <dbReference type="SAM" id="MobiDB-lite"/>
    </source>
</evidence>
<dbReference type="AlphaFoldDB" id="A0AA42HV03"/>
<proteinExistence type="inferred from homology"/>
<evidence type="ECO:0000313" key="8">
    <source>
        <dbReference type="Proteomes" id="UP001158297"/>
    </source>
</evidence>
<dbReference type="Proteomes" id="UP001158297">
    <property type="component" value="Unassembled WGS sequence"/>
</dbReference>
<dbReference type="Pfam" id="PF00816">
    <property type="entry name" value="Histone_HNS"/>
    <property type="match status" value="1"/>
</dbReference>
<evidence type="ECO:0000256" key="2">
    <source>
        <dbReference type="ARBA" id="ARBA00010610"/>
    </source>
</evidence>
<gene>
    <name evidence="7" type="ORF">N7330_16820</name>
</gene>
<name>A0AA42HV03_9BURK</name>
<feature type="region of interest" description="Disordered" evidence="5">
    <location>
        <begin position="52"/>
        <end position="96"/>
    </location>
</feature>
<dbReference type="GO" id="GO:0003677">
    <property type="term" value="F:DNA binding"/>
    <property type="evidence" value="ECO:0007669"/>
    <property type="project" value="UniProtKB-KW"/>
</dbReference>
<organism evidence="7 8">
    <name type="scientific">Comamonas aquatica</name>
    <dbReference type="NCBI Taxonomy" id="225991"/>
    <lineage>
        <taxon>Bacteria</taxon>
        <taxon>Pseudomonadati</taxon>
        <taxon>Pseudomonadota</taxon>
        <taxon>Betaproteobacteria</taxon>
        <taxon>Burkholderiales</taxon>
        <taxon>Comamonadaceae</taxon>
        <taxon>Comamonas</taxon>
    </lineage>
</organism>
<reference evidence="7" key="1">
    <citation type="submission" date="2022-09" db="EMBL/GenBank/DDBJ databases">
        <title>Intensive care unit water sources are persistently colonized with multi-drug resistant bacteria and are the site of extensive horizontal gene transfer of antibiotic resistance genes.</title>
        <authorList>
            <person name="Diorio-Toth L."/>
        </authorList>
    </citation>
    <scope>NUCLEOTIDE SEQUENCE</scope>
    <source>
        <strain evidence="7">GD04130</strain>
    </source>
</reference>
<feature type="domain" description="DNA-binding protein H-NS-like C-terminal" evidence="6">
    <location>
        <begin position="56"/>
        <end position="95"/>
    </location>
</feature>
<comment type="subcellular location">
    <subcellularLocation>
        <location evidence="1">Cytoplasm</location>
        <location evidence="1">Nucleoid</location>
    </subcellularLocation>
</comment>
<dbReference type="EMBL" id="JAODZU010000025">
    <property type="protein sequence ID" value="MDH0364703.1"/>
    <property type="molecule type" value="Genomic_DNA"/>
</dbReference>
<evidence type="ECO:0000259" key="6">
    <source>
        <dbReference type="SMART" id="SM00528"/>
    </source>
</evidence>
<dbReference type="Gene3D" id="4.10.430.30">
    <property type="match status" value="1"/>
</dbReference>
<keyword evidence="3" id="KW-0963">Cytoplasm</keyword>
<evidence type="ECO:0000256" key="3">
    <source>
        <dbReference type="ARBA" id="ARBA00022490"/>
    </source>
</evidence>
<keyword evidence="4" id="KW-0238">DNA-binding</keyword>
<evidence type="ECO:0000256" key="4">
    <source>
        <dbReference type="ARBA" id="ARBA00023125"/>
    </source>
</evidence>
<accession>A0AA42HV03</accession>
<feature type="compositionally biased region" description="Basic and acidic residues" evidence="5">
    <location>
        <begin position="85"/>
        <end position="96"/>
    </location>
</feature>
<dbReference type="SMART" id="SM00528">
    <property type="entry name" value="HNS"/>
    <property type="match status" value="1"/>
</dbReference>
<dbReference type="PANTHER" id="PTHR38097">
    <property type="match status" value="1"/>
</dbReference>
<sequence>MTTSYKDLLAQREALEQQIASARAAEISEALAKIRTLVADYSLTVEDVFPAKKQKAASQSSVEPKYRDPATGQTWTGRGKPPLWIKDKDRDQFLIK</sequence>
<evidence type="ECO:0000313" key="7">
    <source>
        <dbReference type="EMBL" id="MDH0364703.1"/>
    </source>
</evidence>
<evidence type="ECO:0000256" key="1">
    <source>
        <dbReference type="ARBA" id="ARBA00004453"/>
    </source>
</evidence>
<protein>
    <submittedName>
        <fullName evidence="7">H-NS histone family protein</fullName>
    </submittedName>
</protein>
<comment type="caution">
    <text evidence="7">The sequence shown here is derived from an EMBL/GenBank/DDBJ whole genome shotgun (WGS) entry which is preliminary data.</text>
</comment>
<dbReference type="PANTHER" id="PTHR38097:SF2">
    <property type="entry name" value="DNA-BINDING PROTEIN STPA"/>
    <property type="match status" value="1"/>
</dbReference>
<dbReference type="InterPro" id="IPR027444">
    <property type="entry name" value="H-NS_C_dom"/>
</dbReference>